<sequence length="526" mass="59116">MSVLNSVVILSLFSVSLFVNSNASVWPLPTSIYLSGPPLPISPVFTFKTSSTSFVLKRGITRYLEIILQQIAGENVDHHLRANQTLSELVLSVRSDNESLQVDTSYWYILKVSNGKASIEAKTPYGALYGMETFSQLIVDGNLINSTVNIGDQPQYVHRGLMLDTGRRYFPFELVKNILDGMSFVKLNVLHLHILDWCRFSVQSKLYPELQENTTQFYTQEQIKDLVSYAGDRGIRVIPEVESASHVAGMIGLINKTKGLRFCNDSGFLELYNDPQGVTLTTMKNILEEMMTLFPDQFFHLGLDEVTTSTLCSIQNTKSLEQELMKFLEQKGKIPYAWQEALISTSAAIKGTVLQAWKGSVVKTLIDGGFQVINSLSGNFYLSSLVDFSALWTNITAGLNPDEMTFVLGGEMAMWTDDYCFVDQCFLYKRGKSDAWWMFGPESDSQFTESVSGIIWPSAIVGAGSFWNYQSKLTPDSKEFTMMIDTQHKRMVQRGILTCPSRCKCDVLTRCGQKYPQPYGLILRIS</sequence>
<feature type="domain" description="Glycoside hydrolase family 20 catalytic" evidence="9">
    <location>
        <begin position="156"/>
        <end position="384"/>
    </location>
</feature>
<evidence type="ECO:0000256" key="4">
    <source>
        <dbReference type="ARBA" id="ARBA00022801"/>
    </source>
</evidence>
<comment type="similarity">
    <text evidence="2 7">Belongs to the glycosyl hydrolase 20 family.</text>
</comment>
<dbReference type="Pfam" id="PF14845">
    <property type="entry name" value="Glycohydro_20b2"/>
    <property type="match status" value="1"/>
</dbReference>
<evidence type="ECO:0000256" key="6">
    <source>
        <dbReference type="ARBA" id="ARBA00023295"/>
    </source>
</evidence>
<keyword evidence="6 7" id="KW-0326">Glycosidase</keyword>
<accession>A0ABN8PUH2</accession>
<dbReference type="Gene3D" id="3.20.20.80">
    <property type="entry name" value="Glycosidases"/>
    <property type="match status" value="1"/>
</dbReference>
<dbReference type="Pfam" id="PF00728">
    <property type="entry name" value="Glyco_hydro_20"/>
    <property type="match status" value="1"/>
</dbReference>
<evidence type="ECO:0000313" key="12">
    <source>
        <dbReference type="Proteomes" id="UP001159405"/>
    </source>
</evidence>
<evidence type="ECO:0000259" key="10">
    <source>
        <dbReference type="Pfam" id="PF14845"/>
    </source>
</evidence>
<dbReference type="SUPFAM" id="SSF51445">
    <property type="entry name" value="(Trans)glycosidases"/>
    <property type="match status" value="1"/>
</dbReference>
<evidence type="ECO:0000256" key="7">
    <source>
        <dbReference type="PIRNR" id="PIRNR001093"/>
    </source>
</evidence>
<evidence type="ECO:0000256" key="1">
    <source>
        <dbReference type="ARBA" id="ARBA00001231"/>
    </source>
</evidence>
<gene>
    <name evidence="11" type="ORF">PLOB_00048434</name>
</gene>
<comment type="caution">
    <text evidence="11">The sequence shown here is derived from an EMBL/GenBank/DDBJ whole genome shotgun (WGS) entry which is preliminary data.</text>
</comment>
<dbReference type="InterPro" id="IPR025705">
    <property type="entry name" value="Beta_hexosaminidase_sua/sub"/>
</dbReference>
<keyword evidence="4 7" id="KW-0378">Hydrolase</keyword>
<dbReference type="InterPro" id="IPR029018">
    <property type="entry name" value="Hex-like_dom2"/>
</dbReference>
<dbReference type="PANTHER" id="PTHR22600:SF26">
    <property type="entry name" value="BETA-N-ACETYLHEXOSAMINIDASE"/>
    <property type="match status" value="1"/>
</dbReference>
<evidence type="ECO:0000256" key="3">
    <source>
        <dbReference type="ARBA" id="ARBA00022729"/>
    </source>
</evidence>
<protein>
    <recommendedName>
        <fullName evidence="7">Beta-hexosaminidase</fullName>
        <ecNumber evidence="7">3.2.1.52</ecNumber>
    </recommendedName>
</protein>
<dbReference type="InterPro" id="IPR029019">
    <property type="entry name" value="HEX_eukaryotic_N"/>
</dbReference>
<dbReference type="Gene3D" id="3.30.379.10">
    <property type="entry name" value="Chitobiase/beta-hexosaminidase domain 2-like"/>
    <property type="match status" value="1"/>
</dbReference>
<evidence type="ECO:0000313" key="11">
    <source>
        <dbReference type="EMBL" id="CAH3151123.1"/>
    </source>
</evidence>
<dbReference type="PANTHER" id="PTHR22600">
    <property type="entry name" value="BETA-HEXOSAMINIDASE"/>
    <property type="match status" value="1"/>
</dbReference>
<keyword evidence="5" id="KW-0325">Glycoprotein</keyword>
<dbReference type="PIRSF" id="PIRSF001093">
    <property type="entry name" value="B-hxosamndse_ab_euk"/>
    <property type="match status" value="1"/>
</dbReference>
<dbReference type="EMBL" id="CALNXK010000090">
    <property type="protein sequence ID" value="CAH3151123.1"/>
    <property type="molecule type" value="Genomic_DNA"/>
</dbReference>
<dbReference type="InterPro" id="IPR015883">
    <property type="entry name" value="Glyco_hydro_20_cat"/>
</dbReference>
<evidence type="ECO:0000256" key="5">
    <source>
        <dbReference type="ARBA" id="ARBA00023180"/>
    </source>
</evidence>
<feature type="chain" id="PRO_5047003709" description="Beta-hexosaminidase" evidence="8">
    <location>
        <begin position="24"/>
        <end position="526"/>
    </location>
</feature>
<feature type="domain" description="Beta-hexosaminidase eukaryotic type N-terminal" evidence="10">
    <location>
        <begin position="25"/>
        <end position="137"/>
    </location>
</feature>
<name>A0ABN8PUH2_9CNID</name>
<evidence type="ECO:0000256" key="2">
    <source>
        <dbReference type="ARBA" id="ARBA00006285"/>
    </source>
</evidence>
<comment type="catalytic activity">
    <reaction evidence="1 7">
        <text>Hydrolysis of terminal non-reducing N-acetyl-D-hexosamine residues in N-acetyl-beta-D-hexosaminides.</text>
        <dbReference type="EC" id="3.2.1.52"/>
    </reaction>
</comment>
<keyword evidence="12" id="KW-1185">Reference proteome</keyword>
<dbReference type="EC" id="3.2.1.52" evidence="7"/>
<organism evidence="11 12">
    <name type="scientific">Porites lobata</name>
    <dbReference type="NCBI Taxonomy" id="104759"/>
    <lineage>
        <taxon>Eukaryota</taxon>
        <taxon>Metazoa</taxon>
        <taxon>Cnidaria</taxon>
        <taxon>Anthozoa</taxon>
        <taxon>Hexacorallia</taxon>
        <taxon>Scleractinia</taxon>
        <taxon>Fungiina</taxon>
        <taxon>Poritidae</taxon>
        <taxon>Porites</taxon>
    </lineage>
</organism>
<proteinExistence type="inferred from homology"/>
<dbReference type="InterPro" id="IPR017853">
    <property type="entry name" value="GH"/>
</dbReference>
<dbReference type="Proteomes" id="UP001159405">
    <property type="component" value="Unassembled WGS sequence"/>
</dbReference>
<feature type="signal peptide" evidence="8">
    <location>
        <begin position="1"/>
        <end position="23"/>
    </location>
</feature>
<evidence type="ECO:0000256" key="8">
    <source>
        <dbReference type="SAM" id="SignalP"/>
    </source>
</evidence>
<reference evidence="11 12" key="1">
    <citation type="submission" date="2022-05" db="EMBL/GenBank/DDBJ databases">
        <authorList>
            <consortium name="Genoscope - CEA"/>
            <person name="William W."/>
        </authorList>
    </citation>
    <scope>NUCLEOTIDE SEQUENCE [LARGE SCALE GENOMIC DNA]</scope>
</reference>
<keyword evidence="3 8" id="KW-0732">Signal</keyword>
<dbReference type="PRINTS" id="PR00738">
    <property type="entry name" value="GLHYDRLASE20"/>
</dbReference>
<dbReference type="SUPFAM" id="SSF55545">
    <property type="entry name" value="beta-N-acetylhexosaminidase-like domain"/>
    <property type="match status" value="1"/>
</dbReference>
<evidence type="ECO:0000259" key="9">
    <source>
        <dbReference type="Pfam" id="PF00728"/>
    </source>
</evidence>